<dbReference type="STRING" id="1777.AWC07_22150"/>
<evidence type="ECO:0000313" key="2">
    <source>
        <dbReference type="EMBL" id="ORV79873.1"/>
    </source>
</evidence>
<accession>A0A1X1W1E1</accession>
<organism evidence="2 3">
    <name type="scientific">Mycobacterium gastri</name>
    <dbReference type="NCBI Taxonomy" id="1777"/>
    <lineage>
        <taxon>Bacteria</taxon>
        <taxon>Bacillati</taxon>
        <taxon>Actinomycetota</taxon>
        <taxon>Actinomycetes</taxon>
        <taxon>Mycobacteriales</taxon>
        <taxon>Mycobacteriaceae</taxon>
        <taxon>Mycobacterium</taxon>
    </lineage>
</organism>
<feature type="domain" description="HTH cro/C1-type" evidence="1">
    <location>
        <begin position="21"/>
        <end position="62"/>
    </location>
</feature>
<dbReference type="AlphaFoldDB" id="A0A1X1W1E1"/>
<dbReference type="SUPFAM" id="SSF56024">
    <property type="entry name" value="Phospholipase D/nuclease"/>
    <property type="match status" value="1"/>
</dbReference>
<dbReference type="PROSITE" id="PS50943">
    <property type="entry name" value="HTH_CROC1"/>
    <property type="match status" value="1"/>
</dbReference>
<dbReference type="Gene3D" id="3.30.870.10">
    <property type="entry name" value="Endonuclease Chain A"/>
    <property type="match status" value="1"/>
</dbReference>
<dbReference type="InterPro" id="IPR010982">
    <property type="entry name" value="Lambda_DNA-bd_dom_sf"/>
</dbReference>
<dbReference type="Gene3D" id="1.10.260.40">
    <property type="entry name" value="lambda repressor-like DNA-binding domains"/>
    <property type="match status" value="1"/>
</dbReference>
<dbReference type="Proteomes" id="UP000193738">
    <property type="component" value="Unassembled WGS sequence"/>
</dbReference>
<protein>
    <submittedName>
        <fullName evidence="2">XRE family transcriptional regulator</fullName>
    </submittedName>
</protein>
<comment type="caution">
    <text evidence="2">The sequence shown here is derived from an EMBL/GenBank/DDBJ whole genome shotgun (WGS) entry which is preliminary data.</text>
</comment>
<name>A0A1X1W1E1_MYCGS</name>
<dbReference type="CDD" id="cd00093">
    <property type="entry name" value="HTH_XRE"/>
    <property type="match status" value="1"/>
</dbReference>
<dbReference type="EMBL" id="LQOX01000009">
    <property type="protein sequence ID" value="ORV79873.1"/>
    <property type="molecule type" value="Genomic_DNA"/>
</dbReference>
<dbReference type="InterPro" id="IPR001387">
    <property type="entry name" value="Cro/C1-type_HTH"/>
</dbReference>
<evidence type="ECO:0000259" key="1">
    <source>
        <dbReference type="PROSITE" id="PS50943"/>
    </source>
</evidence>
<sequence>MIPNEVLRDRIRGKSLSDRRFADVAGVSLKTVQRWLADIDHKVREDNARRAADALGCTPHDLWPLQYARSSTNFASADGTRPFTPTVYPTRTQMPISVWQQHFAHPQHSVDVLVLAATFLFDTMDGFVDALVEAVGRGVGVRLLVGDPDGPGLFLRGEEEDIGEAVVARCRTTVELLASQASTPGLEIRTHRTTLYSSIFRVDDRIIVNFHIYGSPGRSNPVMVFGRSDEPRLWATFEQAFDRVWDNAKPLTDRGHAFP</sequence>
<reference evidence="2 3" key="1">
    <citation type="submission" date="2016-01" db="EMBL/GenBank/DDBJ databases">
        <title>The new phylogeny of the genus Mycobacterium.</title>
        <authorList>
            <person name="Tarcisio F."/>
            <person name="Conor M."/>
            <person name="Antonella G."/>
            <person name="Elisabetta G."/>
            <person name="Giulia F.S."/>
            <person name="Sara T."/>
            <person name="Anna F."/>
            <person name="Clotilde B."/>
            <person name="Roberto B."/>
            <person name="Veronica D.S."/>
            <person name="Fabio R."/>
            <person name="Monica P."/>
            <person name="Olivier J."/>
            <person name="Enrico T."/>
            <person name="Nicola S."/>
        </authorList>
    </citation>
    <scope>NUCLEOTIDE SEQUENCE [LARGE SCALE GENOMIC DNA]</scope>
    <source>
        <strain evidence="2 3">DSM 43505</strain>
    </source>
</reference>
<keyword evidence="3" id="KW-1185">Reference proteome</keyword>
<gene>
    <name evidence="2" type="ORF">AWC07_22150</name>
</gene>
<proteinExistence type="predicted"/>
<dbReference type="GO" id="GO:0003677">
    <property type="term" value="F:DNA binding"/>
    <property type="evidence" value="ECO:0007669"/>
    <property type="project" value="InterPro"/>
</dbReference>
<dbReference type="SUPFAM" id="SSF47413">
    <property type="entry name" value="lambda repressor-like DNA-binding domains"/>
    <property type="match status" value="1"/>
</dbReference>
<dbReference type="RefSeq" id="WP_085104922.1">
    <property type="nucleotide sequence ID" value="NZ_LQOX01000009.1"/>
</dbReference>
<evidence type="ECO:0000313" key="3">
    <source>
        <dbReference type="Proteomes" id="UP000193738"/>
    </source>
</evidence>